<dbReference type="GO" id="GO:0005524">
    <property type="term" value="F:ATP binding"/>
    <property type="evidence" value="ECO:0007669"/>
    <property type="project" value="UniProtKB-KW"/>
</dbReference>
<evidence type="ECO:0000256" key="25">
    <source>
        <dbReference type="ARBA" id="ARBA00023108"/>
    </source>
</evidence>
<dbReference type="GO" id="GO:0010008">
    <property type="term" value="C:endosome membrane"/>
    <property type="evidence" value="ECO:0007669"/>
    <property type="project" value="UniProtKB-SubCell"/>
</dbReference>
<evidence type="ECO:0000256" key="2">
    <source>
        <dbReference type="ARBA" id="ARBA00004424"/>
    </source>
</evidence>
<evidence type="ECO:0000256" key="42">
    <source>
        <dbReference type="SAM" id="Phobius"/>
    </source>
</evidence>
<comment type="catalytic activity">
    <reaction evidence="34">
        <text>N-acetyl-L-aspartate(in) + ATP + H2O = N-acetyl-L-aspartate(out) + ADP + phosphate + H(+)</text>
        <dbReference type="Rhea" id="RHEA:66744"/>
        <dbReference type="ChEBI" id="CHEBI:15377"/>
        <dbReference type="ChEBI" id="CHEBI:15378"/>
        <dbReference type="ChEBI" id="CHEBI:16953"/>
        <dbReference type="ChEBI" id="CHEBI:30616"/>
        <dbReference type="ChEBI" id="CHEBI:43474"/>
        <dbReference type="ChEBI" id="CHEBI:456216"/>
    </reaction>
    <physiologicalReaction direction="left-to-right" evidence="34">
        <dbReference type="Rhea" id="RHEA:66745"/>
    </physiologicalReaction>
</comment>
<dbReference type="InterPro" id="IPR017871">
    <property type="entry name" value="ABC_transporter-like_CS"/>
</dbReference>
<keyword evidence="12 42" id="KW-0812">Transmembrane</keyword>
<sequence length="2286" mass="254467">MFLVQYTGLNPLSFDPASNNEPLQFTSSNGPLVTECPLENGAENSKKRKRPNLPPEGIRNMAMETSPMGMPMSDPNAWATAMNNLGMAPMGMTGQPLISDFDPGLGMMTGIAPMNPMMPGLGIVPPPISQDMPIVKEIIHCKSCTLFPPNPNLPPPATRERPPGCKTVFVGGLPENATEQLIVEVFEQCGEIIAIRKSKKNFCHIRFAEEFTVDKALFLSGYRIRLGSSTDKKDTGRLHVDFAQARDDLYEWECRQRMLAREERHRRRIEEDRLRPPSPPPIIHYSEHECSQLGEKIKDDSKFPEAVRVLLTWVERGEVNRRNANNFYSMIQSSNSHIRRLMSEKAAHEKEMEEAKEKFKNALAGILVQFEQIVSVFHASSKQKAWDHFSKAQRKNLDMWRKQAEEIRNIHNEELMGIRREEEMEMSDDDMEDVPDSKDSDDSGPVAQVESLREENDSLRCQLDAYRNEVELLKQEQGKAQPQRSEEDTTRQQQLNFLQQALQGMQKQLLKMREEMKQREAELEKSGDEKLQLESQVQSLKERALSLTHSSTLETSEKDDRGSEESANQANEATASAVVSCSQEKENIPEKGPPSPIKSEREALLVGIISTFLHVHPPEPASSRGLHLPAFSYLQRLDTKISTSEVEALLGRLPCTFRQELTGVGASLEKSDEGFRSHIAWRNTAEPGAVLPGRALPSVLGRRSFERECPASPYLSPSTSSLVSFRGFSFFLTWVRGGIACLRLRPPSEPSASSQRRRPSGLCSQALLTVSSRLRRVEDVDCGALGSTVAVGGKTLETPQQRVLRLYLYLPQGAFPAPYLVRLQSKCTNDAQSLKFKQNLSELVLKDNAGKPEGAGERSIPRAAAMHPDVLEAAGRVEGLSLSSPQTLPDLEEEEAEEVIRSLKRKGRYRKSMQLLKPFRITHKHQHPVDNAGLFSFMTLHWLSPLALRAHRTSSLSIEDVWGLSCHEASETKLPQHLHHRTFHSLNQTQAFGEGTLETLWHEELKSKGRDSASLGRVFWRFCQTRMLVAIFSLLITMVAGFVGPALLVRALLEFSQSGAGGLLFGLSLVGGVFLMELTRSWSLAFMWAVNYRTATRLRGAALTFAYQKILRLRSTKDISPGELVNMCSSDGQRLFEAVTAGCLLAGGPLVALLGLAYTTAFLGPTALVGSAIFIFFYPSMTLASRLTAYFRKKCLMVTDRRVRLMTEILGSIKAIKMYCWESAFAHNIHKVRAEERKILERAGYVQSLTVGVAPIVVVMASVCTFTLHMALGYDLDAAQAFTVVAVFNSMTFALKVTPLAVRSLSEGSVAVKRFQRLFMLEEREVVEAKTEDPENVVEFRDATLVWERARAPARTSQRPRKQGGMQRLLRREKLSLYITAEEGGKGGGEMQNGQHLLTHMEQESPQSTVSSTRSIRPPLHKTLHRIELRVRKGALLGICGGVGSGKSSLLSALLGQMTLLEGSVAVSGAFAYVAQQAWILNDSLRENILFGKEYEAEKYNAVLQSCCLNPDICDLPYGDMTEIGERGANLSGGQRQRVSLARALYSERPVLLLDDPLSAVDAHVGAHLFHGAIRRAATGRTVLFVTHQLQYLPECDEVVLMKDGQIAEHGTHAQLMDRERDYATLFNSVQQENVVRKNLKNKPGAEMRGEEKVVAPPSVNRIPSPPPEGKKGDQLMTAEEKGSGAVAWSVYGAYIRAAGGSLAFVVNIILFLCTTGSIAFSNWWLSYWIRQGSGNASLGLHNETVPGNSMRLNPDLQYYTVVYALSMGAALLLKTMRGLVFVKCTLRAASALHDLLFQKLLRSPMAFFDTTPLGRILNRFSRDMDEVDVRLAMQSEMLLQNLTLVLFCLGVVGMVFPWFLLSIFPLGVFLFLINRVSRVMIRELKRLDNITQSPFTSHITSSLQGLSTIHAYGRGPDFQRRYQALLDTNQASHYLFSCGMRWLAVRLDLISIVLVTTVALLIVLMHGQIPPAYAGLAISYAIQLTGLFQFTVRLLAETEARFTSVERINHYIKTLESEAPRCITGPSSPVPCWPEEGRICFRDVEMRYRDDLPLVLKKLSFGIQAEETVGIVGRTGSGKSSLAIALFRLVELAGGSITIDGVDIAQVGLEDLRSKLSIIPQEPVLFIGTVRSNLDPWAQYSEEEIWDALERTHIKDMISMLPHSLDSEVTENGENFSVGERQLLCVARALLRHSKILLLDEATAAIDTETDRLIQETIRLSFAGCTTLIIAHRLNTVLSCNRVMVLDLGEIVEFDAPSTLLANENSRFHSMVTAAELKINSTDLS</sequence>
<dbReference type="GO" id="GO:0016887">
    <property type="term" value="F:ATP hydrolysis activity"/>
    <property type="evidence" value="ECO:0007669"/>
    <property type="project" value="InterPro"/>
</dbReference>
<dbReference type="InterPro" id="IPR050173">
    <property type="entry name" value="ABC_transporter_C-like"/>
</dbReference>
<keyword evidence="13" id="KW-0677">Repeat</keyword>
<keyword evidence="23" id="KW-0333">Golgi apparatus</keyword>
<evidence type="ECO:0000256" key="22">
    <source>
        <dbReference type="ARBA" id="ARBA00023027"/>
    </source>
</evidence>
<dbReference type="Gene3D" id="1.20.1560.10">
    <property type="entry name" value="ABC transporter type 1, transmembrane domain"/>
    <property type="match status" value="2"/>
</dbReference>
<feature type="compositionally biased region" description="Acidic residues" evidence="41">
    <location>
        <begin position="423"/>
        <end position="434"/>
    </location>
</feature>
<dbReference type="Pfam" id="PF00076">
    <property type="entry name" value="RRM_1"/>
    <property type="match status" value="1"/>
</dbReference>
<comment type="catalytic activity">
    <reaction evidence="33">
        <text>N-acetyl-L-aspartyl-L-glutamyl-L-glutamate(in) + ATP + H2O = N-acetyl-L-aspartyl-L-glutamyl-L-glutamate(out) + ADP + phosphate + H(+)</text>
        <dbReference type="Rhea" id="RHEA:66732"/>
        <dbReference type="ChEBI" id="CHEBI:15377"/>
        <dbReference type="ChEBI" id="CHEBI:15378"/>
        <dbReference type="ChEBI" id="CHEBI:30616"/>
        <dbReference type="ChEBI" id="CHEBI:43474"/>
        <dbReference type="ChEBI" id="CHEBI:76935"/>
        <dbReference type="ChEBI" id="CHEBI:456216"/>
    </reaction>
    <physiologicalReaction direction="left-to-right" evidence="33">
        <dbReference type="Rhea" id="RHEA:66733"/>
    </physiologicalReaction>
</comment>
<evidence type="ECO:0000256" key="30">
    <source>
        <dbReference type="ARBA" id="ARBA00050661"/>
    </source>
</evidence>
<dbReference type="CDD" id="cd18592">
    <property type="entry name" value="ABC_6TM_MRP5_8_9_D1"/>
    <property type="match status" value="1"/>
</dbReference>
<dbReference type="GO" id="GO:0005796">
    <property type="term" value="C:Golgi lumen"/>
    <property type="evidence" value="ECO:0007669"/>
    <property type="project" value="UniProtKB-SubCell"/>
</dbReference>
<dbReference type="GO" id="GO:0008559">
    <property type="term" value="F:ABC-type xenobiotic transporter activity"/>
    <property type="evidence" value="ECO:0007669"/>
    <property type="project" value="UniProtKB-EC"/>
</dbReference>
<keyword evidence="14" id="KW-0547">Nucleotide-binding</keyword>
<feature type="coiled-coil region" evidence="40">
    <location>
        <begin position="338"/>
        <end position="365"/>
    </location>
</feature>
<evidence type="ECO:0000313" key="47">
    <source>
        <dbReference type="Proteomes" id="UP001221898"/>
    </source>
</evidence>
<evidence type="ECO:0000256" key="1">
    <source>
        <dbReference type="ARBA" id="ARBA00004239"/>
    </source>
</evidence>
<evidence type="ECO:0000256" key="34">
    <source>
        <dbReference type="ARBA" id="ARBA00052708"/>
    </source>
</evidence>
<feature type="transmembrane region" description="Helical" evidence="42">
    <location>
        <begin position="1839"/>
        <end position="1857"/>
    </location>
</feature>
<dbReference type="InterPro" id="IPR003593">
    <property type="entry name" value="AAA+_ATPase"/>
</dbReference>
<dbReference type="GO" id="GO:0005576">
    <property type="term" value="C:extracellular region"/>
    <property type="evidence" value="ECO:0007669"/>
    <property type="project" value="UniProtKB-SubCell"/>
</dbReference>
<evidence type="ECO:0000256" key="10">
    <source>
        <dbReference type="ARBA" id="ARBA00022525"/>
    </source>
</evidence>
<dbReference type="CDD" id="cd03250">
    <property type="entry name" value="ABCC_MRP_domain1"/>
    <property type="match status" value="1"/>
</dbReference>
<dbReference type="GO" id="GO:0016491">
    <property type="term" value="F:oxidoreductase activity"/>
    <property type="evidence" value="ECO:0007669"/>
    <property type="project" value="UniProtKB-KW"/>
</dbReference>
<dbReference type="GO" id="GO:0048511">
    <property type="term" value="P:rhythmic process"/>
    <property type="evidence" value="ECO:0007669"/>
    <property type="project" value="UniProtKB-KW"/>
</dbReference>
<evidence type="ECO:0000256" key="20">
    <source>
        <dbReference type="ARBA" id="ARBA00023002"/>
    </source>
</evidence>
<evidence type="ECO:0000256" key="40">
    <source>
        <dbReference type="SAM" id="Coils"/>
    </source>
</evidence>
<dbReference type="FunFam" id="3.30.70.330:FF:000083">
    <property type="entry name" value="Putative ecto-NOX disulfide-thiol exchanger 1"/>
    <property type="match status" value="1"/>
</dbReference>
<dbReference type="InterPro" id="IPR012677">
    <property type="entry name" value="Nucleotide-bd_a/b_plait_sf"/>
</dbReference>
<evidence type="ECO:0000256" key="39">
    <source>
        <dbReference type="PROSITE-ProRule" id="PRU00176"/>
    </source>
</evidence>
<comment type="similarity">
    <text evidence="6">Belongs to the ABC transporter superfamily. ABCC family. Conjugate transporter (TC 3.A.1.208) subfamily.</text>
</comment>
<dbReference type="InterPro" id="IPR034140">
    <property type="entry name" value="ENOX_RRM"/>
</dbReference>
<feature type="compositionally biased region" description="Basic and acidic residues" evidence="41">
    <location>
        <begin position="555"/>
        <end position="564"/>
    </location>
</feature>
<feature type="domain" description="ABC transporter" evidence="44">
    <location>
        <begin position="2040"/>
        <end position="2274"/>
    </location>
</feature>
<evidence type="ECO:0000256" key="9">
    <source>
        <dbReference type="ARBA" id="ARBA00022475"/>
    </source>
</evidence>
<evidence type="ECO:0000256" key="3">
    <source>
        <dbReference type="ARBA" id="ARBA00004463"/>
    </source>
</evidence>
<evidence type="ECO:0000256" key="35">
    <source>
        <dbReference type="ARBA" id="ARBA00052963"/>
    </source>
</evidence>
<feature type="compositionally biased region" description="Basic and acidic residues" evidence="41">
    <location>
        <begin position="514"/>
        <end position="532"/>
    </location>
</feature>
<comment type="subcellular location">
    <subcellularLocation>
        <location evidence="2">Apical cell membrane</location>
        <topology evidence="2">Multi-pass membrane protein</topology>
    </subcellularLocation>
    <subcellularLocation>
        <location evidence="4">Basolateral cell membrane</location>
        <topology evidence="4">Multi-pass membrane protein</topology>
    </subcellularLocation>
    <subcellularLocation>
        <location evidence="3">Cytoplasmic granule</location>
    </subcellularLocation>
    <subcellularLocation>
        <location evidence="5">Endosome membrane</location>
    </subcellularLocation>
    <subcellularLocation>
        <location evidence="28">Golgi apparatus lumen</location>
    </subcellularLocation>
    <subcellularLocation>
        <location evidence="1">Secreted</location>
        <location evidence="1">Extracellular space</location>
    </subcellularLocation>
</comment>
<evidence type="ECO:0000256" key="41">
    <source>
        <dbReference type="SAM" id="MobiDB-lite"/>
    </source>
</evidence>
<evidence type="ECO:0000256" key="21">
    <source>
        <dbReference type="ARBA" id="ARBA00023008"/>
    </source>
</evidence>
<keyword evidence="11" id="KW-0597">Phosphoprotein</keyword>
<evidence type="ECO:0000259" key="44">
    <source>
        <dbReference type="PROSITE" id="PS50893"/>
    </source>
</evidence>
<keyword evidence="10" id="KW-0964">Secreted</keyword>
<dbReference type="PANTHER" id="PTHR24223">
    <property type="entry name" value="ATP-BINDING CASSETTE SUB-FAMILY C"/>
    <property type="match status" value="1"/>
</dbReference>
<comment type="catalytic activity">
    <reaction evidence="31">
        <text>N-acetyl-L-aspartyl-L-glutamate(in) + ATP + H2O = N-acetyl-L-aspartyl-L-glutamate(out) + ADP + phosphate + H(+)</text>
        <dbReference type="Rhea" id="RHEA:66728"/>
        <dbReference type="ChEBI" id="CHEBI:15377"/>
        <dbReference type="ChEBI" id="CHEBI:15378"/>
        <dbReference type="ChEBI" id="CHEBI:30616"/>
        <dbReference type="ChEBI" id="CHEBI:43474"/>
        <dbReference type="ChEBI" id="CHEBI:76931"/>
        <dbReference type="ChEBI" id="CHEBI:456216"/>
    </reaction>
    <physiologicalReaction direction="left-to-right" evidence="31">
        <dbReference type="Rhea" id="RHEA:66729"/>
    </physiologicalReaction>
</comment>
<feature type="domain" description="ABC transmembrane type-1" evidence="45">
    <location>
        <begin position="1709"/>
        <end position="2001"/>
    </location>
</feature>
<feature type="region of interest" description="Disordered" evidence="41">
    <location>
        <begin position="37"/>
        <end position="59"/>
    </location>
</feature>
<dbReference type="FunFam" id="3.40.50.300:FF:000074">
    <property type="entry name" value="Multidrug resistance-associated protein 5 isoform 1"/>
    <property type="match status" value="1"/>
</dbReference>
<feature type="transmembrane region" description="Helical" evidence="42">
    <location>
        <begin position="1703"/>
        <end position="1726"/>
    </location>
</feature>
<evidence type="ECO:0000256" key="13">
    <source>
        <dbReference type="ARBA" id="ARBA00022737"/>
    </source>
</evidence>
<dbReference type="Pfam" id="PF00005">
    <property type="entry name" value="ABC_tran"/>
    <property type="match status" value="2"/>
</dbReference>
<evidence type="ECO:0000256" key="32">
    <source>
        <dbReference type="ARBA" id="ARBA00051604"/>
    </source>
</evidence>
<keyword evidence="22" id="KW-0520">NAD</keyword>
<dbReference type="InterPro" id="IPR035979">
    <property type="entry name" value="RBD_domain_sf"/>
</dbReference>
<dbReference type="SUPFAM" id="SSF54928">
    <property type="entry name" value="RNA-binding domain, RBD"/>
    <property type="match status" value="1"/>
</dbReference>
<dbReference type="PROSITE" id="PS50929">
    <property type="entry name" value="ABC_TM1F"/>
    <property type="match status" value="2"/>
</dbReference>
<keyword evidence="47" id="KW-1185">Reference proteome</keyword>
<dbReference type="SUPFAM" id="SSF90123">
    <property type="entry name" value="ABC transporter transmembrane region"/>
    <property type="match status" value="2"/>
</dbReference>
<dbReference type="InterPro" id="IPR036640">
    <property type="entry name" value="ABC1_TM_sf"/>
</dbReference>
<evidence type="ECO:0000256" key="5">
    <source>
        <dbReference type="ARBA" id="ARBA00004608"/>
    </source>
</evidence>
<comment type="catalytic activity">
    <reaction evidence="35">
        <text>3',5'-cyclic GMP(in) + ATP + H2O = 3',5'-cyclic GMP(out) + ADP + phosphate + H(+)</text>
        <dbReference type="Rhea" id="RHEA:66188"/>
        <dbReference type="ChEBI" id="CHEBI:15377"/>
        <dbReference type="ChEBI" id="CHEBI:15378"/>
        <dbReference type="ChEBI" id="CHEBI:30616"/>
        <dbReference type="ChEBI" id="CHEBI:43474"/>
        <dbReference type="ChEBI" id="CHEBI:57746"/>
        <dbReference type="ChEBI" id="CHEBI:456216"/>
    </reaction>
    <physiologicalReaction direction="left-to-right" evidence="35">
        <dbReference type="Rhea" id="RHEA:66189"/>
    </physiologicalReaction>
</comment>
<dbReference type="GO" id="GO:0003723">
    <property type="term" value="F:RNA binding"/>
    <property type="evidence" value="ECO:0007669"/>
    <property type="project" value="UniProtKB-UniRule"/>
</dbReference>
<keyword evidence="21" id="KW-0186">Copper</keyword>
<evidence type="ECO:0000259" key="45">
    <source>
        <dbReference type="PROSITE" id="PS50929"/>
    </source>
</evidence>
<evidence type="ECO:0000256" key="37">
    <source>
        <dbReference type="ARBA" id="ARBA00069159"/>
    </source>
</evidence>
<evidence type="ECO:0000256" key="4">
    <source>
        <dbReference type="ARBA" id="ARBA00004554"/>
    </source>
</evidence>
<dbReference type="CDD" id="cd12228">
    <property type="entry name" value="RRM_ENOX"/>
    <property type="match status" value="1"/>
</dbReference>
<dbReference type="InterPro" id="IPR027417">
    <property type="entry name" value="P-loop_NTPase"/>
</dbReference>
<dbReference type="CDD" id="cd18599">
    <property type="entry name" value="ABC_6TM_MRP5_8_9_D2"/>
    <property type="match status" value="1"/>
</dbReference>
<keyword evidence="39" id="KW-0694">RNA-binding</keyword>
<comment type="catalytic activity">
    <reaction evidence="32">
        <text>3',5'-cyclic AMP(in) + ATP + H2O = 3',5'-cyclic AMP(out) + ADP + phosphate + H(+)</text>
        <dbReference type="Rhea" id="RHEA:66184"/>
        <dbReference type="ChEBI" id="CHEBI:15377"/>
        <dbReference type="ChEBI" id="CHEBI:15378"/>
        <dbReference type="ChEBI" id="CHEBI:30616"/>
        <dbReference type="ChEBI" id="CHEBI:43474"/>
        <dbReference type="ChEBI" id="CHEBI:58165"/>
        <dbReference type="ChEBI" id="CHEBI:456216"/>
    </reaction>
    <physiologicalReaction direction="left-to-right" evidence="32">
        <dbReference type="Rhea" id="RHEA:66185"/>
    </physiologicalReaction>
</comment>
<evidence type="ECO:0000256" key="14">
    <source>
        <dbReference type="ARBA" id="ARBA00022741"/>
    </source>
</evidence>
<comment type="catalytic activity">
    <reaction evidence="30">
        <text>(2S)-2-[5-amino-1-(beta-D-ribosyl)imidazole-4-carboxamido]succinate(in) + ATP + H2O = (2S)-2-[5-amino-1-(beta-D-ribosyl)imidazole-4-carboxamido]succinate(out) + ADP + phosphate + H(+)</text>
        <dbReference type="Rhea" id="RHEA:66752"/>
        <dbReference type="ChEBI" id="CHEBI:15377"/>
        <dbReference type="ChEBI" id="CHEBI:15378"/>
        <dbReference type="ChEBI" id="CHEBI:30616"/>
        <dbReference type="ChEBI" id="CHEBI:43474"/>
        <dbReference type="ChEBI" id="CHEBI:167466"/>
        <dbReference type="ChEBI" id="CHEBI:456216"/>
    </reaction>
    <physiologicalReaction direction="left-to-right" evidence="30">
        <dbReference type="Rhea" id="RHEA:66753"/>
    </physiologicalReaction>
</comment>
<dbReference type="FunFam" id="1.20.1560.10:FF:000012">
    <property type="entry name" value="ATP binding cassette subfamily C member 5"/>
    <property type="match status" value="1"/>
</dbReference>
<feature type="region of interest" description="Disordered" evidence="41">
    <location>
        <begin position="416"/>
        <end position="458"/>
    </location>
</feature>
<feature type="transmembrane region" description="Helical" evidence="42">
    <location>
        <begin position="1245"/>
        <end position="1272"/>
    </location>
</feature>
<keyword evidence="8" id="KW-0813">Transport</keyword>
<proteinExistence type="inferred from homology"/>
<dbReference type="SUPFAM" id="SSF52540">
    <property type="entry name" value="P-loop containing nucleoside triphosphate hydrolases"/>
    <property type="match status" value="2"/>
</dbReference>
<keyword evidence="15" id="KW-0967">Endosome</keyword>
<evidence type="ECO:0000256" key="11">
    <source>
        <dbReference type="ARBA" id="ARBA00022553"/>
    </source>
</evidence>
<evidence type="ECO:0000256" key="7">
    <source>
        <dbReference type="ARBA" id="ARBA00012191"/>
    </source>
</evidence>
<evidence type="ECO:0000256" key="28">
    <source>
        <dbReference type="ARBA" id="ARBA00023769"/>
    </source>
</evidence>
<dbReference type="PROSITE" id="PS50893">
    <property type="entry name" value="ABC_TRANSPORTER_2"/>
    <property type="match status" value="2"/>
</dbReference>
<dbReference type="GO" id="GO:0016323">
    <property type="term" value="C:basolateral plasma membrane"/>
    <property type="evidence" value="ECO:0007669"/>
    <property type="project" value="UniProtKB-SubCell"/>
</dbReference>
<dbReference type="FunFam" id="1.20.1560.10:FF:000015">
    <property type="entry name" value="multidrug resistance-associated protein 5 isoform X1"/>
    <property type="match status" value="1"/>
</dbReference>
<evidence type="ECO:0000256" key="27">
    <source>
        <dbReference type="ARBA" id="ARBA00023180"/>
    </source>
</evidence>
<comment type="caution">
    <text evidence="46">The sequence shown here is derived from an EMBL/GenBank/DDBJ whole genome shotgun (WGS) entry which is preliminary data.</text>
</comment>
<evidence type="ECO:0000256" key="36">
    <source>
        <dbReference type="ARBA" id="ARBA00061134"/>
    </source>
</evidence>
<evidence type="ECO:0000256" key="12">
    <source>
        <dbReference type="ARBA" id="ARBA00022692"/>
    </source>
</evidence>
<keyword evidence="20" id="KW-0560">Oxidoreductase</keyword>
<feature type="transmembrane region" description="Helical" evidence="42">
    <location>
        <begin position="1944"/>
        <end position="1967"/>
    </location>
</feature>
<dbReference type="Pfam" id="PF00664">
    <property type="entry name" value="ABC_membrane"/>
    <property type="match status" value="2"/>
</dbReference>
<dbReference type="GO" id="GO:0016324">
    <property type="term" value="C:apical plasma membrane"/>
    <property type="evidence" value="ECO:0007669"/>
    <property type="project" value="UniProtKB-SubCell"/>
</dbReference>
<feature type="transmembrane region" description="Helical" evidence="42">
    <location>
        <begin position="1059"/>
        <end position="1078"/>
    </location>
</feature>
<gene>
    <name evidence="46" type="ORF">AAFF_G00058250</name>
</gene>
<evidence type="ECO:0000256" key="38">
    <source>
        <dbReference type="ARBA" id="ARBA00082793"/>
    </source>
</evidence>
<name>A0AAD7S2M2_9TELE</name>
<evidence type="ECO:0000256" key="29">
    <source>
        <dbReference type="ARBA" id="ARBA00034018"/>
    </source>
</evidence>
<evidence type="ECO:0000256" key="15">
    <source>
        <dbReference type="ARBA" id="ARBA00022753"/>
    </source>
</evidence>
<evidence type="ECO:0000256" key="19">
    <source>
        <dbReference type="ARBA" id="ARBA00022989"/>
    </source>
</evidence>
<evidence type="ECO:0000256" key="26">
    <source>
        <dbReference type="ARBA" id="ARBA00023136"/>
    </source>
</evidence>
<keyword evidence="26 42" id="KW-0472">Membrane</keyword>
<dbReference type="InterPro" id="IPR056611">
    <property type="entry name" value="ENOX1/2_dom"/>
</dbReference>
<dbReference type="CDD" id="cd03244">
    <property type="entry name" value="ABCC_MRP_domain2"/>
    <property type="match status" value="1"/>
</dbReference>
<feature type="transmembrane region" description="Helical" evidence="42">
    <location>
        <begin position="1973"/>
        <end position="1993"/>
    </location>
</feature>
<dbReference type="SMART" id="SM00382">
    <property type="entry name" value="AAA"/>
    <property type="match status" value="2"/>
</dbReference>
<dbReference type="PROSITE" id="PS50102">
    <property type="entry name" value="RRM"/>
    <property type="match status" value="1"/>
</dbReference>
<dbReference type="Gene3D" id="3.30.70.330">
    <property type="match status" value="1"/>
</dbReference>
<evidence type="ECO:0000313" key="46">
    <source>
        <dbReference type="EMBL" id="KAJ8393606.1"/>
    </source>
</evidence>
<feature type="domain" description="ABC transporter" evidence="44">
    <location>
        <begin position="1407"/>
        <end position="1629"/>
    </location>
</feature>
<keyword evidence="18" id="KW-0249">Electron transport</keyword>
<accession>A0AAD7S2M2</accession>
<evidence type="ECO:0000256" key="8">
    <source>
        <dbReference type="ARBA" id="ARBA00022448"/>
    </source>
</evidence>
<dbReference type="Gene3D" id="3.40.50.300">
    <property type="entry name" value="P-loop containing nucleotide triphosphate hydrolases"/>
    <property type="match status" value="2"/>
</dbReference>
<dbReference type="InterPro" id="IPR000504">
    <property type="entry name" value="RRM_dom"/>
</dbReference>
<evidence type="ECO:0000256" key="18">
    <source>
        <dbReference type="ARBA" id="ARBA00022982"/>
    </source>
</evidence>
<keyword evidence="27" id="KW-0325">Glycoprotein</keyword>
<feature type="transmembrane region" description="Helical" evidence="42">
    <location>
        <begin position="1162"/>
        <end position="1184"/>
    </location>
</feature>
<dbReference type="PANTHER" id="PTHR24223:SF355">
    <property type="entry name" value="MULTIDRUG RESISTANCE-ASSOCIATED PROTEIN 5"/>
    <property type="match status" value="1"/>
</dbReference>
<evidence type="ECO:0000256" key="6">
    <source>
        <dbReference type="ARBA" id="ARBA00009726"/>
    </source>
</evidence>
<organism evidence="46 47">
    <name type="scientific">Aldrovandia affinis</name>
    <dbReference type="NCBI Taxonomy" id="143900"/>
    <lineage>
        <taxon>Eukaryota</taxon>
        <taxon>Metazoa</taxon>
        <taxon>Chordata</taxon>
        <taxon>Craniata</taxon>
        <taxon>Vertebrata</taxon>
        <taxon>Euteleostomi</taxon>
        <taxon>Actinopterygii</taxon>
        <taxon>Neopterygii</taxon>
        <taxon>Teleostei</taxon>
        <taxon>Notacanthiformes</taxon>
        <taxon>Halosauridae</taxon>
        <taxon>Aldrovandia</taxon>
    </lineage>
</organism>
<keyword evidence="17" id="KW-1278">Translocase</keyword>
<evidence type="ECO:0000256" key="31">
    <source>
        <dbReference type="ARBA" id="ARBA00050745"/>
    </source>
</evidence>
<dbReference type="SMART" id="SM00360">
    <property type="entry name" value="RRM"/>
    <property type="match status" value="1"/>
</dbReference>
<feature type="domain" description="RRM" evidence="43">
    <location>
        <begin position="166"/>
        <end position="245"/>
    </location>
</feature>
<feature type="domain" description="ABC transmembrane type-1" evidence="45">
    <location>
        <begin position="1028"/>
        <end position="1307"/>
    </location>
</feature>
<feature type="region of interest" description="Disordered" evidence="41">
    <location>
        <begin position="514"/>
        <end position="598"/>
    </location>
</feature>
<evidence type="ECO:0000256" key="33">
    <source>
        <dbReference type="ARBA" id="ARBA00052576"/>
    </source>
</evidence>
<feature type="compositionally biased region" description="Low complexity" evidence="41">
    <location>
        <begin position="545"/>
        <end position="554"/>
    </location>
</feature>
<keyword evidence="25" id="KW-0090">Biological rhythms</keyword>
<dbReference type="PROSITE" id="PS00211">
    <property type="entry name" value="ABC_TRANSPORTER_1"/>
    <property type="match status" value="2"/>
</dbReference>
<dbReference type="FunFam" id="3.40.50.300:FF:000605">
    <property type="entry name" value="multidrug resistance-associated protein 5 isoform X1"/>
    <property type="match status" value="1"/>
</dbReference>
<dbReference type="Proteomes" id="UP001221898">
    <property type="component" value="Unassembled WGS sequence"/>
</dbReference>
<dbReference type="Pfam" id="PF23267">
    <property type="entry name" value="ENOX1"/>
    <property type="match status" value="1"/>
</dbReference>
<keyword evidence="9" id="KW-1003">Cell membrane</keyword>
<keyword evidence="24 40" id="KW-0175">Coiled coil</keyword>
<evidence type="ECO:0000256" key="23">
    <source>
        <dbReference type="ARBA" id="ARBA00023034"/>
    </source>
</evidence>
<comment type="similarity">
    <text evidence="36">Belongs to the ENOX family.</text>
</comment>
<feature type="transmembrane region" description="Helical" evidence="42">
    <location>
        <begin position="1278"/>
        <end position="1295"/>
    </location>
</feature>
<dbReference type="InterPro" id="IPR003439">
    <property type="entry name" value="ABC_transporter-like_ATP-bd"/>
</dbReference>
<evidence type="ECO:0000256" key="24">
    <source>
        <dbReference type="ARBA" id="ARBA00023054"/>
    </source>
</evidence>
<keyword evidence="19 42" id="KW-1133">Transmembrane helix</keyword>
<protein>
    <recommendedName>
        <fullName evidence="37">ATP-binding cassette sub-family C member 5</fullName>
        <ecNumber evidence="7">7.6.2.2</ecNumber>
    </recommendedName>
    <alternativeName>
        <fullName evidence="38">Multidrug resistance-associated protein 5</fullName>
    </alternativeName>
</protein>
<evidence type="ECO:0000256" key="17">
    <source>
        <dbReference type="ARBA" id="ARBA00022967"/>
    </source>
</evidence>
<dbReference type="EC" id="7.6.2.2" evidence="7"/>
<dbReference type="InterPro" id="IPR011527">
    <property type="entry name" value="ABC1_TM_dom"/>
</dbReference>
<dbReference type="EMBL" id="JAINUG010000135">
    <property type="protein sequence ID" value="KAJ8393606.1"/>
    <property type="molecule type" value="Genomic_DNA"/>
</dbReference>
<keyword evidence="16" id="KW-0067">ATP-binding</keyword>
<feature type="transmembrane region" description="Helical" evidence="42">
    <location>
        <begin position="1027"/>
        <end position="1053"/>
    </location>
</feature>
<comment type="catalytic activity">
    <reaction evidence="29">
        <text>ATP + H2O + xenobioticSide 1 = ADP + phosphate + xenobioticSide 2.</text>
        <dbReference type="EC" id="7.6.2.2"/>
    </reaction>
</comment>
<evidence type="ECO:0000256" key="16">
    <source>
        <dbReference type="ARBA" id="ARBA00022840"/>
    </source>
</evidence>
<feature type="compositionally biased region" description="Polar residues" evidence="41">
    <location>
        <begin position="565"/>
        <end position="582"/>
    </location>
</feature>
<reference evidence="46" key="1">
    <citation type="journal article" date="2023" name="Science">
        <title>Genome structures resolve the early diversification of teleost fishes.</title>
        <authorList>
            <person name="Parey E."/>
            <person name="Louis A."/>
            <person name="Montfort J."/>
            <person name="Bouchez O."/>
            <person name="Roques C."/>
            <person name="Iampietro C."/>
            <person name="Lluch J."/>
            <person name="Castinel A."/>
            <person name="Donnadieu C."/>
            <person name="Desvignes T."/>
            <person name="Floi Bucao C."/>
            <person name="Jouanno E."/>
            <person name="Wen M."/>
            <person name="Mejri S."/>
            <person name="Dirks R."/>
            <person name="Jansen H."/>
            <person name="Henkel C."/>
            <person name="Chen W.J."/>
            <person name="Zahm M."/>
            <person name="Cabau C."/>
            <person name="Klopp C."/>
            <person name="Thompson A.W."/>
            <person name="Robinson-Rechavi M."/>
            <person name="Braasch I."/>
            <person name="Lecointre G."/>
            <person name="Bobe J."/>
            <person name="Postlethwait J.H."/>
            <person name="Berthelot C."/>
            <person name="Roest Crollius H."/>
            <person name="Guiguen Y."/>
        </authorList>
    </citation>
    <scope>NUCLEOTIDE SEQUENCE</scope>
    <source>
        <strain evidence="46">NC1722</strain>
    </source>
</reference>
<feature type="transmembrane region" description="Helical" evidence="42">
    <location>
        <begin position="1757"/>
        <end position="1774"/>
    </location>
</feature>
<evidence type="ECO:0000259" key="43">
    <source>
        <dbReference type="PROSITE" id="PS50102"/>
    </source>
</evidence>